<evidence type="ECO:0000256" key="5">
    <source>
        <dbReference type="SAM" id="SignalP"/>
    </source>
</evidence>
<dbReference type="Pfam" id="PF00379">
    <property type="entry name" value="Chitin_bind_4"/>
    <property type="match status" value="1"/>
</dbReference>
<protein>
    <recommendedName>
        <fullName evidence="8">Cuticle protein</fullName>
    </recommendedName>
</protein>
<feature type="compositionally biased region" description="Low complexity" evidence="4">
    <location>
        <begin position="25"/>
        <end position="42"/>
    </location>
</feature>
<dbReference type="AlphaFoldDB" id="A0AAU9V5B1"/>
<dbReference type="GO" id="GO:0031012">
    <property type="term" value="C:extracellular matrix"/>
    <property type="evidence" value="ECO:0007669"/>
    <property type="project" value="TreeGrafter"/>
</dbReference>
<evidence type="ECO:0000256" key="1">
    <source>
        <dbReference type="ARBA" id="ARBA00022460"/>
    </source>
</evidence>
<dbReference type="PANTHER" id="PTHR12236">
    <property type="entry name" value="STRUCTURAL CONTITUENT OF CUTICLE"/>
    <property type="match status" value="1"/>
</dbReference>
<evidence type="ECO:0000256" key="2">
    <source>
        <dbReference type="ARBA" id="ARBA00022729"/>
    </source>
</evidence>
<evidence type="ECO:0000313" key="7">
    <source>
        <dbReference type="Proteomes" id="UP001153954"/>
    </source>
</evidence>
<proteinExistence type="predicted"/>
<sequence>MISKIIVFTTALLLVNAQHNSYEQSKSSQSLSSQDSTQSQQSYTEPIVHRPALFRRPFALHLAPVHEDVVENRPPVHVASAAATINKVLPSVHQVTPSVQYVSVKTPTVHYTTPDVAPIISHNIPVQTYNYNHADLHQEYNTNPEYEVKYSVEDHHTGDIKSLQEKRYGDHVTGYYSLQEPDGSVRTVHYDANKHTGFNAKVEISKPSTHVQPNHQIVYSHN</sequence>
<gene>
    <name evidence="6" type="ORF">EEDITHA_LOCUS21195</name>
</gene>
<comment type="caution">
    <text evidence="6">The sequence shown here is derived from an EMBL/GenBank/DDBJ whole genome shotgun (WGS) entry which is preliminary data.</text>
</comment>
<accession>A0AAU9V5B1</accession>
<feature type="chain" id="PRO_5043942162" description="Cuticle protein" evidence="5">
    <location>
        <begin position="18"/>
        <end position="222"/>
    </location>
</feature>
<dbReference type="PANTHER" id="PTHR12236:SF95">
    <property type="entry name" value="CUTICULAR PROTEIN 76BD, ISOFORM C-RELATED"/>
    <property type="match status" value="1"/>
</dbReference>
<dbReference type="PROSITE" id="PS00233">
    <property type="entry name" value="CHIT_BIND_RR_1"/>
    <property type="match status" value="1"/>
</dbReference>
<evidence type="ECO:0008006" key="8">
    <source>
        <dbReference type="Google" id="ProtNLM"/>
    </source>
</evidence>
<feature type="signal peptide" evidence="5">
    <location>
        <begin position="1"/>
        <end position="17"/>
    </location>
</feature>
<dbReference type="EMBL" id="CAKOGL010000030">
    <property type="protein sequence ID" value="CAH2107141.1"/>
    <property type="molecule type" value="Genomic_DNA"/>
</dbReference>
<name>A0AAU9V5B1_EUPED</name>
<dbReference type="Proteomes" id="UP001153954">
    <property type="component" value="Unassembled WGS sequence"/>
</dbReference>
<dbReference type="PROSITE" id="PS51155">
    <property type="entry name" value="CHIT_BIND_RR_2"/>
    <property type="match status" value="1"/>
</dbReference>
<dbReference type="InterPro" id="IPR051217">
    <property type="entry name" value="Insect_Cuticle_Struc_Prot"/>
</dbReference>
<feature type="region of interest" description="Disordered" evidence="4">
    <location>
        <begin position="25"/>
        <end position="44"/>
    </location>
</feature>
<dbReference type="GO" id="GO:0005615">
    <property type="term" value="C:extracellular space"/>
    <property type="evidence" value="ECO:0007669"/>
    <property type="project" value="TreeGrafter"/>
</dbReference>
<keyword evidence="7" id="KW-1185">Reference proteome</keyword>
<evidence type="ECO:0000256" key="3">
    <source>
        <dbReference type="PROSITE-ProRule" id="PRU00497"/>
    </source>
</evidence>
<reference evidence="6" key="1">
    <citation type="submission" date="2022-03" db="EMBL/GenBank/DDBJ databases">
        <authorList>
            <person name="Tunstrom K."/>
        </authorList>
    </citation>
    <scope>NUCLEOTIDE SEQUENCE</scope>
</reference>
<evidence type="ECO:0000256" key="4">
    <source>
        <dbReference type="SAM" id="MobiDB-lite"/>
    </source>
</evidence>
<dbReference type="InterPro" id="IPR031311">
    <property type="entry name" value="CHIT_BIND_RR_consensus"/>
</dbReference>
<organism evidence="6 7">
    <name type="scientific">Euphydryas editha</name>
    <name type="common">Edith's checkerspot</name>
    <dbReference type="NCBI Taxonomy" id="104508"/>
    <lineage>
        <taxon>Eukaryota</taxon>
        <taxon>Metazoa</taxon>
        <taxon>Ecdysozoa</taxon>
        <taxon>Arthropoda</taxon>
        <taxon>Hexapoda</taxon>
        <taxon>Insecta</taxon>
        <taxon>Pterygota</taxon>
        <taxon>Neoptera</taxon>
        <taxon>Endopterygota</taxon>
        <taxon>Lepidoptera</taxon>
        <taxon>Glossata</taxon>
        <taxon>Ditrysia</taxon>
        <taxon>Papilionoidea</taxon>
        <taxon>Nymphalidae</taxon>
        <taxon>Nymphalinae</taxon>
        <taxon>Euphydryas</taxon>
    </lineage>
</organism>
<evidence type="ECO:0000313" key="6">
    <source>
        <dbReference type="EMBL" id="CAH2107141.1"/>
    </source>
</evidence>
<keyword evidence="1 3" id="KW-0193">Cuticle</keyword>
<dbReference type="InterPro" id="IPR000618">
    <property type="entry name" value="Insect_cuticle"/>
</dbReference>
<dbReference type="GO" id="GO:0042302">
    <property type="term" value="F:structural constituent of cuticle"/>
    <property type="evidence" value="ECO:0007669"/>
    <property type="project" value="UniProtKB-UniRule"/>
</dbReference>
<keyword evidence="2 5" id="KW-0732">Signal</keyword>